<dbReference type="EMBL" id="SELW01000684">
    <property type="protein sequence ID" value="TID12956.1"/>
    <property type="molecule type" value="Genomic_DNA"/>
</dbReference>
<dbReference type="GO" id="GO:0006364">
    <property type="term" value="P:rRNA processing"/>
    <property type="evidence" value="ECO:0007669"/>
    <property type="project" value="InterPro"/>
</dbReference>
<dbReference type="InterPro" id="IPR013241">
    <property type="entry name" value="RNase_P_Pop3"/>
</dbReference>
<comment type="caution">
    <text evidence="1">The sequence shown here is derived from an EMBL/GenBank/DDBJ whole genome shotgun (WGS) entry which is preliminary data.</text>
</comment>
<dbReference type="Proteomes" id="UP000307173">
    <property type="component" value="Unassembled WGS sequence"/>
</dbReference>
<dbReference type="STRING" id="52247.A0A4T0WVM4"/>
<evidence type="ECO:0000313" key="1">
    <source>
        <dbReference type="EMBL" id="TID12956.1"/>
    </source>
</evidence>
<dbReference type="GO" id="GO:0004526">
    <property type="term" value="F:ribonuclease P activity"/>
    <property type="evidence" value="ECO:0007669"/>
    <property type="project" value="TreeGrafter"/>
</dbReference>
<organism evidence="1 2">
    <name type="scientific">Pichia inconspicua</name>
    <dbReference type="NCBI Taxonomy" id="52247"/>
    <lineage>
        <taxon>Eukaryota</taxon>
        <taxon>Fungi</taxon>
        <taxon>Dikarya</taxon>
        <taxon>Ascomycota</taxon>
        <taxon>Saccharomycotina</taxon>
        <taxon>Pichiomycetes</taxon>
        <taxon>Pichiales</taxon>
        <taxon>Pichiaceae</taxon>
        <taxon>Pichia</taxon>
    </lineage>
</organism>
<keyword evidence="2" id="KW-1185">Reference proteome</keyword>
<name>A0A4T0WVM4_9ASCO</name>
<accession>A0A4T0WVM4</accession>
<dbReference type="GO" id="GO:0000172">
    <property type="term" value="C:ribonuclease MRP complex"/>
    <property type="evidence" value="ECO:0007669"/>
    <property type="project" value="TreeGrafter"/>
</dbReference>
<dbReference type="AlphaFoldDB" id="A0A4T0WVM4"/>
<dbReference type="GO" id="GO:0008033">
    <property type="term" value="P:tRNA processing"/>
    <property type="evidence" value="ECO:0007669"/>
    <property type="project" value="InterPro"/>
</dbReference>
<dbReference type="OrthoDB" id="20109at2759"/>
<gene>
    <name evidence="1" type="ORF">CANINC_005055</name>
</gene>
<evidence type="ECO:0008006" key="3">
    <source>
        <dbReference type="Google" id="ProtNLM"/>
    </source>
</evidence>
<dbReference type="GO" id="GO:0034965">
    <property type="term" value="P:intronic box C/D snoRNA processing"/>
    <property type="evidence" value="ECO:0007669"/>
    <property type="project" value="TreeGrafter"/>
</dbReference>
<evidence type="ECO:0000313" key="2">
    <source>
        <dbReference type="Proteomes" id="UP000307173"/>
    </source>
</evidence>
<dbReference type="PANTHER" id="PTHR28272">
    <property type="entry name" value="RIBONUCLEASES P/MRP PROTEIN SUBUNIT POP3"/>
    <property type="match status" value="1"/>
</dbReference>
<dbReference type="GO" id="GO:0000171">
    <property type="term" value="F:ribonuclease MRP activity"/>
    <property type="evidence" value="ECO:0007669"/>
    <property type="project" value="TreeGrafter"/>
</dbReference>
<dbReference type="GO" id="GO:0005829">
    <property type="term" value="C:cytosol"/>
    <property type="evidence" value="ECO:0007669"/>
    <property type="project" value="TreeGrafter"/>
</dbReference>
<proteinExistence type="predicted"/>
<protein>
    <recommendedName>
        <fullName evidence="3">Ribosomal protein L7Ae/L30e/S12e/Gadd45 domain-containing protein</fullName>
    </recommendedName>
</protein>
<sequence length="222" mass="25635">MSTTKQSKKLNKSSIKGQEVQKRTIFKPLLTNPYTKKNVWPRIEPTVQVDLLQILETDTLQPLRIWNSFTPEERKLSNSTEHENIITRFNSIMEKLEEQVKSNPETSNPITALFVCRYDIPCKLTYKHLPTLCQLANVKLITLPKGSAKKLAKVTNSKHDIQFLALHRNAIPEKSFLALTIDSTVEDVKIGFLENYENQKLNMNVKYILTEMPIKKKQPKKT</sequence>
<dbReference type="PANTHER" id="PTHR28272:SF1">
    <property type="entry name" value="RIBONUCLEASES P_MRP PROTEIN SUBUNIT POP3"/>
    <property type="match status" value="1"/>
</dbReference>
<reference evidence="1 2" key="1">
    <citation type="journal article" date="2019" name="Front. Genet.">
        <title>Whole-Genome Sequencing of the Opportunistic Yeast Pathogen Candida inconspicua Uncovers Its Hybrid Origin.</title>
        <authorList>
            <person name="Mixao V."/>
            <person name="Hansen A.P."/>
            <person name="Saus E."/>
            <person name="Boekhout T."/>
            <person name="Lass-Florl C."/>
            <person name="Gabaldon T."/>
        </authorList>
    </citation>
    <scope>NUCLEOTIDE SEQUENCE [LARGE SCALE GENOMIC DNA]</scope>
    <source>
        <strain evidence="1 2">CBS 180</strain>
    </source>
</reference>
<dbReference type="Pfam" id="PF08228">
    <property type="entry name" value="RNase_P_pop3"/>
    <property type="match status" value="1"/>
</dbReference>
<dbReference type="GO" id="GO:0005655">
    <property type="term" value="C:nucleolar ribonuclease P complex"/>
    <property type="evidence" value="ECO:0007669"/>
    <property type="project" value="TreeGrafter"/>
</dbReference>